<proteinExistence type="predicted"/>
<protein>
    <submittedName>
        <fullName evidence="1">Uncharacterized protein</fullName>
    </submittedName>
</protein>
<comment type="caution">
    <text evidence="1">The sequence shown here is derived from an EMBL/GenBank/DDBJ whole genome shotgun (WGS) entry which is preliminary data.</text>
</comment>
<reference evidence="1 2" key="1">
    <citation type="journal article" date="2021" name="Elife">
        <title>Chloroplast acquisition without the gene transfer in kleptoplastic sea slugs, Plakobranchus ocellatus.</title>
        <authorList>
            <person name="Maeda T."/>
            <person name="Takahashi S."/>
            <person name="Yoshida T."/>
            <person name="Shimamura S."/>
            <person name="Takaki Y."/>
            <person name="Nagai Y."/>
            <person name="Toyoda A."/>
            <person name="Suzuki Y."/>
            <person name="Arimoto A."/>
            <person name="Ishii H."/>
            <person name="Satoh N."/>
            <person name="Nishiyama T."/>
            <person name="Hasebe M."/>
            <person name="Maruyama T."/>
            <person name="Minagawa J."/>
            <person name="Obokata J."/>
            <person name="Shigenobu S."/>
        </authorList>
    </citation>
    <scope>NUCLEOTIDE SEQUENCE [LARGE SCALE GENOMIC DNA]</scope>
</reference>
<dbReference type="EMBL" id="BLXT01008222">
    <property type="protein sequence ID" value="GFO46831.1"/>
    <property type="molecule type" value="Genomic_DNA"/>
</dbReference>
<sequence length="94" mass="10823">MWDNESGKVADIEENDGEMGNVTFHNLQPAALVSQDECDAVTLQAKSKQIPRNTALHKMCGHRKREQSRDQHLCPLAKLLRRILSKFLRTRSFY</sequence>
<accession>A0AAV4DSM9</accession>
<evidence type="ECO:0000313" key="1">
    <source>
        <dbReference type="EMBL" id="GFO46831.1"/>
    </source>
</evidence>
<name>A0AAV4DSM9_9GAST</name>
<dbReference type="AlphaFoldDB" id="A0AAV4DSM9"/>
<keyword evidence="2" id="KW-1185">Reference proteome</keyword>
<evidence type="ECO:0000313" key="2">
    <source>
        <dbReference type="Proteomes" id="UP000735302"/>
    </source>
</evidence>
<organism evidence="1 2">
    <name type="scientific">Plakobranchus ocellatus</name>
    <dbReference type="NCBI Taxonomy" id="259542"/>
    <lineage>
        <taxon>Eukaryota</taxon>
        <taxon>Metazoa</taxon>
        <taxon>Spiralia</taxon>
        <taxon>Lophotrochozoa</taxon>
        <taxon>Mollusca</taxon>
        <taxon>Gastropoda</taxon>
        <taxon>Heterobranchia</taxon>
        <taxon>Euthyneura</taxon>
        <taxon>Panpulmonata</taxon>
        <taxon>Sacoglossa</taxon>
        <taxon>Placobranchoidea</taxon>
        <taxon>Plakobranchidae</taxon>
        <taxon>Plakobranchus</taxon>
    </lineage>
</organism>
<dbReference type="Proteomes" id="UP000735302">
    <property type="component" value="Unassembled WGS sequence"/>
</dbReference>
<gene>
    <name evidence="1" type="ORF">PoB_007333600</name>
</gene>